<protein>
    <submittedName>
        <fullName evidence="1">Uncharacterized protein</fullName>
    </submittedName>
</protein>
<evidence type="ECO:0000313" key="1">
    <source>
        <dbReference type="EMBL" id="JAD62226.1"/>
    </source>
</evidence>
<proteinExistence type="predicted"/>
<organism evidence="1">
    <name type="scientific">Arundo donax</name>
    <name type="common">Giant reed</name>
    <name type="synonym">Donax arundinaceus</name>
    <dbReference type="NCBI Taxonomy" id="35708"/>
    <lineage>
        <taxon>Eukaryota</taxon>
        <taxon>Viridiplantae</taxon>
        <taxon>Streptophyta</taxon>
        <taxon>Embryophyta</taxon>
        <taxon>Tracheophyta</taxon>
        <taxon>Spermatophyta</taxon>
        <taxon>Magnoliopsida</taxon>
        <taxon>Liliopsida</taxon>
        <taxon>Poales</taxon>
        <taxon>Poaceae</taxon>
        <taxon>PACMAD clade</taxon>
        <taxon>Arundinoideae</taxon>
        <taxon>Arundineae</taxon>
        <taxon>Arundo</taxon>
    </lineage>
</organism>
<reference evidence="1" key="1">
    <citation type="submission" date="2014-09" db="EMBL/GenBank/DDBJ databases">
        <authorList>
            <person name="Magalhaes I.L.F."/>
            <person name="Oliveira U."/>
            <person name="Santos F.R."/>
            <person name="Vidigal T.H.D.A."/>
            <person name="Brescovit A.D."/>
            <person name="Santos A.J."/>
        </authorList>
    </citation>
    <scope>NUCLEOTIDE SEQUENCE</scope>
    <source>
        <tissue evidence="1">Shoot tissue taken approximately 20 cm above the soil surface</tissue>
    </source>
</reference>
<accession>A0A0A9BFV7</accession>
<sequence>MREARTSGR</sequence>
<reference evidence="1" key="2">
    <citation type="journal article" date="2015" name="Data Brief">
        <title>Shoot transcriptome of the giant reed, Arundo donax.</title>
        <authorList>
            <person name="Barrero R.A."/>
            <person name="Guerrero F.D."/>
            <person name="Moolhuijzen P."/>
            <person name="Goolsby J.A."/>
            <person name="Tidwell J."/>
            <person name="Bellgard S.E."/>
            <person name="Bellgard M.I."/>
        </authorList>
    </citation>
    <scope>NUCLEOTIDE SEQUENCE</scope>
    <source>
        <tissue evidence="1">Shoot tissue taken approximately 20 cm above the soil surface</tissue>
    </source>
</reference>
<dbReference type="EMBL" id="GBRH01235669">
    <property type="protein sequence ID" value="JAD62226.1"/>
    <property type="molecule type" value="Transcribed_RNA"/>
</dbReference>
<name>A0A0A9BFV7_ARUDO</name>